<dbReference type="EMBL" id="CP012275">
    <property type="protein sequence ID" value="AMV63231.1"/>
    <property type="molecule type" value="Genomic_DNA"/>
</dbReference>
<evidence type="ECO:0000256" key="8">
    <source>
        <dbReference type="ARBA" id="ARBA00023136"/>
    </source>
</evidence>
<dbReference type="RefSeq" id="WP_046871881.1">
    <property type="nucleotide sequence ID" value="NZ_BAAAXI010000165.1"/>
</dbReference>
<keyword evidence="4" id="KW-0762">Sugar transport</keyword>
<reference evidence="12 13" key="1">
    <citation type="journal article" date="2016" name="PLoS ONE">
        <title>The Identification of Novel Diagnostic Marker Genes for the Detection of Beer Spoiling Pediococcus damnosus Strains Using the BlAst Diagnostic Gene findEr.</title>
        <authorList>
            <person name="Behr J."/>
            <person name="Geissler A.J."/>
            <person name="Schmid J."/>
            <person name="Zehe A."/>
            <person name="Vogel R.F."/>
        </authorList>
    </citation>
    <scope>NUCLEOTIDE SEQUENCE [LARGE SCALE GENOMIC DNA]</scope>
    <source>
        <strain evidence="10 13">TMW 2.1533</strain>
        <strain evidence="11 12">TMW 2.1535</strain>
    </source>
</reference>
<evidence type="ECO:0000256" key="4">
    <source>
        <dbReference type="ARBA" id="ARBA00022597"/>
    </source>
</evidence>
<feature type="transmembrane region" description="Helical" evidence="9">
    <location>
        <begin position="64"/>
        <end position="85"/>
    </location>
</feature>
<organism evidence="10 13">
    <name type="scientific">Pediococcus damnosus</name>
    <dbReference type="NCBI Taxonomy" id="51663"/>
    <lineage>
        <taxon>Bacteria</taxon>
        <taxon>Bacillati</taxon>
        <taxon>Bacillota</taxon>
        <taxon>Bacilli</taxon>
        <taxon>Lactobacillales</taxon>
        <taxon>Lactobacillaceae</taxon>
        <taxon>Pediococcus</taxon>
    </lineage>
</organism>
<dbReference type="OrthoDB" id="7058816at2"/>
<keyword evidence="8 9" id="KW-0472">Membrane</keyword>
<dbReference type="InterPro" id="IPR004700">
    <property type="entry name" value="PTS_IIC_man"/>
</dbReference>
<keyword evidence="6 9" id="KW-0812">Transmembrane</keyword>
<dbReference type="Proteomes" id="UP000076405">
    <property type="component" value="Chromosome"/>
</dbReference>
<dbReference type="EMBL" id="CP012288">
    <property type="protein sequence ID" value="AMV66872.1"/>
    <property type="molecule type" value="Genomic_DNA"/>
</dbReference>
<dbReference type="KEGG" id="pdm:ADU72_0931"/>
<proteinExistence type="predicted"/>
<feature type="transmembrane region" description="Helical" evidence="9">
    <location>
        <begin position="208"/>
        <end position="237"/>
    </location>
</feature>
<gene>
    <name evidence="10" type="ORF">ADU70_1761</name>
    <name evidence="11" type="ORF">ADU72_0931</name>
</gene>
<dbReference type="Proteomes" id="UP000076244">
    <property type="component" value="Chromosome"/>
</dbReference>
<evidence type="ECO:0000313" key="12">
    <source>
        <dbReference type="Proteomes" id="UP000076244"/>
    </source>
</evidence>
<keyword evidence="7 9" id="KW-1133">Transmembrane helix</keyword>
<evidence type="ECO:0000313" key="13">
    <source>
        <dbReference type="Proteomes" id="UP000076405"/>
    </source>
</evidence>
<evidence type="ECO:0000256" key="1">
    <source>
        <dbReference type="ARBA" id="ARBA00004651"/>
    </source>
</evidence>
<dbReference type="Pfam" id="PF03609">
    <property type="entry name" value="EII-Sor"/>
    <property type="match status" value="1"/>
</dbReference>
<name>A0A143A7Y3_9LACO</name>
<protein>
    <submittedName>
        <fullName evidence="10">Phosphoenolpyruvate-dependent sugar phosphotransferase system EIIC, probable sorbose specific</fullName>
    </submittedName>
</protein>
<feature type="transmembrane region" description="Helical" evidence="9">
    <location>
        <begin position="91"/>
        <end position="116"/>
    </location>
</feature>
<dbReference type="GeneID" id="57276559"/>
<evidence type="ECO:0000313" key="10">
    <source>
        <dbReference type="EMBL" id="AMV63231.1"/>
    </source>
</evidence>
<dbReference type="PANTHER" id="PTHR32502:SF28">
    <property type="entry name" value="PHOSPHOTRANSFERASE SYSTEM SUGAR-SPECIFIC EIIC COMPONENT"/>
    <property type="match status" value="1"/>
</dbReference>
<dbReference type="AlphaFoldDB" id="A0A143A7Y3"/>
<accession>A0A143A7Y3</accession>
<feature type="transmembrane region" description="Helical" evidence="9">
    <location>
        <begin position="32"/>
        <end position="52"/>
    </location>
</feature>
<keyword evidence="3" id="KW-1003">Cell membrane</keyword>
<evidence type="ECO:0000256" key="3">
    <source>
        <dbReference type="ARBA" id="ARBA00022475"/>
    </source>
</evidence>
<feature type="transmembrane region" description="Helical" evidence="9">
    <location>
        <begin position="172"/>
        <end position="196"/>
    </location>
</feature>
<comment type="subcellular location">
    <subcellularLocation>
        <location evidence="1">Cell membrane</location>
        <topology evidence="1">Multi-pass membrane protein</topology>
    </subcellularLocation>
</comment>
<evidence type="ECO:0000313" key="11">
    <source>
        <dbReference type="EMBL" id="AMV66872.1"/>
    </source>
</evidence>
<dbReference type="GO" id="GO:0005886">
    <property type="term" value="C:plasma membrane"/>
    <property type="evidence" value="ECO:0007669"/>
    <property type="project" value="UniProtKB-SubCell"/>
</dbReference>
<feature type="transmembrane region" description="Helical" evidence="9">
    <location>
        <begin position="137"/>
        <end position="160"/>
    </location>
</feature>
<evidence type="ECO:0000256" key="6">
    <source>
        <dbReference type="ARBA" id="ARBA00022692"/>
    </source>
</evidence>
<evidence type="ECO:0000256" key="9">
    <source>
        <dbReference type="SAM" id="Phobius"/>
    </source>
</evidence>
<evidence type="ECO:0000256" key="5">
    <source>
        <dbReference type="ARBA" id="ARBA00022683"/>
    </source>
</evidence>
<evidence type="ECO:0000256" key="2">
    <source>
        <dbReference type="ARBA" id="ARBA00022448"/>
    </source>
</evidence>
<dbReference type="PANTHER" id="PTHR32502">
    <property type="entry name" value="N-ACETYLGALACTOSAMINE PERMEASE II COMPONENT-RELATED"/>
    <property type="match status" value="1"/>
</dbReference>
<dbReference type="PROSITE" id="PS51106">
    <property type="entry name" value="PTS_EIIC_TYPE_4"/>
    <property type="match status" value="1"/>
</dbReference>
<keyword evidence="2" id="KW-0813">Transport</keyword>
<dbReference type="GO" id="GO:0009401">
    <property type="term" value="P:phosphoenolpyruvate-dependent sugar phosphotransferase system"/>
    <property type="evidence" value="ECO:0007669"/>
    <property type="project" value="UniProtKB-KW"/>
</dbReference>
<evidence type="ECO:0000256" key="7">
    <source>
        <dbReference type="ARBA" id="ARBA00022989"/>
    </source>
</evidence>
<dbReference type="InterPro" id="IPR050303">
    <property type="entry name" value="GatZ_KbaZ_carbometab"/>
</dbReference>
<sequence>MTVMMQDILIIALAMWIPIESGGIAILTGFPAIVSIFAGLIMGNMHTALLIGGTFQLMNLGVSGFGGSSVPDYGLATIVSTFLAARTGASFATAMAVGLPVGMLAINLDVVVKLLNNFVAHRSQKYAHQGQFGKMKGIMWLGPLMAAMKQLIPMSIIVFFGPQAVKIVLNVIPKWVTTGLNIAGGILPVVGIALLLRYMPAKKYFSYLIAGFVLAAYLKVSILGIALLGFAAAYVIYQNGIKEANAKENATQNSKDVNIQQGDDYDE</sequence>
<keyword evidence="12" id="KW-1185">Reference proteome</keyword>
<keyword evidence="5" id="KW-0598">Phosphotransferase system</keyword>